<dbReference type="FunFam" id="1.10.10.60:FF:000141">
    <property type="entry name" value="TetR family transcriptional regulator"/>
    <property type="match status" value="1"/>
</dbReference>
<proteinExistence type="predicted"/>
<feature type="domain" description="HTH tetR-type" evidence="5">
    <location>
        <begin position="19"/>
        <end position="79"/>
    </location>
</feature>
<keyword evidence="1" id="KW-0805">Transcription regulation</keyword>
<dbReference type="PANTHER" id="PTHR30055:SF146">
    <property type="entry name" value="HTH-TYPE TRANSCRIPTIONAL DUAL REGULATOR CECR"/>
    <property type="match status" value="1"/>
</dbReference>
<dbReference type="SUPFAM" id="SSF46689">
    <property type="entry name" value="Homeodomain-like"/>
    <property type="match status" value="1"/>
</dbReference>
<dbReference type="EMBL" id="JANWTP010000009">
    <property type="protein sequence ID" value="MDC8637108.1"/>
    <property type="molecule type" value="Genomic_DNA"/>
</dbReference>
<name>A0A9X3YZ02_9XANT</name>
<comment type="caution">
    <text evidence="6">The sequence shown here is derived from an EMBL/GenBank/DDBJ whole genome shotgun (WGS) entry which is preliminary data.</text>
</comment>
<dbReference type="PANTHER" id="PTHR30055">
    <property type="entry name" value="HTH-TYPE TRANSCRIPTIONAL REGULATOR RUTR"/>
    <property type="match status" value="1"/>
</dbReference>
<dbReference type="Pfam" id="PF00440">
    <property type="entry name" value="TetR_N"/>
    <property type="match status" value="1"/>
</dbReference>
<organism evidence="6 7">
    <name type="scientific">Xanthomonas hortorum pv. hederae</name>
    <dbReference type="NCBI Taxonomy" id="453603"/>
    <lineage>
        <taxon>Bacteria</taxon>
        <taxon>Pseudomonadati</taxon>
        <taxon>Pseudomonadota</taxon>
        <taxon>Gammaproteobacteria</taxon>
        <taxon>Lysobacterales</taxon>
        <taxon>Lysobacteraceae</taxon>
        <taxon>Xanthomonas</taxon>
    </lineage>
</organism>
<evidence type="ECO:0000313" key="6">
    <source>
        <dbReference type="EMBL" id="MDC8637108.1"/>
    </source>
</evidence>
<evidence type="ECO:0000256" key="1">
    <source>
        <dbReference type="ARBA" id="ARBA00023015"/>
    </source>
</evidence>
<evidence type="ECO:0000256" key="2">
    <source>
        <dbReference type="ARBA" id="ARBA00023125"/>
    </source>
</evidence>
<dbReference type="InterPro" id="IPR009057">
    <property type="entry name" value="Homeodomain-like_sf"/>
</dbReference>
<dbReference type="RefSeq" id="WP_104549102.1">
    <property type="nucleotide sequence ID" value="NZ_CP168173.1"/>
</dbReference>
<dbReference type="InterPro" id="IPR036271">
    <property type="entry name" value="Tet_transcr_reg_TetR-rel_C_sf"/>
</dbReference>
<dbReference type="SUPFAM" id="SSF48498">
    <property type="entry name" value="Tetracyclin repressor-like, C-terminal domain"/>
    <property type="match status" value="1"/>
</dbReference>
<dbReference type="InterPro" id="IPR023772">
    <property type="entry name" value="DNA-bd_HTH_TetR-type_CS"/>
</dbReference>
<dbReference type="AlphaFoldDB" id="A0A9X3YZ02"/>
<dbReference type="PROSITE" id="PS50977">
    <property type="entry name" value="HTH_TETR_2"/>
    <property type="match status" value="1"/>
</dbReference>
<evidence type="ECO:0000259" key="5">
    <source>
        <dbReference type="PROSITE" id="PS50977"/>
    </source>
</evidence>
<protein>
    <submittedName>
        <fullName evidence="6">TetR/AcrR family transcriptional regulator</fullName>
    </submittedName>
</protein>
<reference evidence="6" key="1">
    <citation type="journal article" date="2022" name="Phytopathology">
        <title>Whole genome sequencing-based tracing of a 2022 introduction and outbreak of Xanthomonas hortorum pv. pelargonii.</title>
        <authorList>
            <person name="Iruegas Bocardo F."/>
            <person name="Weisberg A.J."/>
            <person name="Riutta E.R."/>
            <person name="Kilday K.B."/>
            <person name="Bonkowski J.C."/>
            <person name="Creswell T.C."/>
            <person name="Daughtrey M."/>
            <person name="Rane K.K."/>
            <person name="Grunwald N.J."/>
            <person name="Chang J.H."/>
            <person name="Putnam M."/>
        </authorList>
    </citation>
    <scope>NUCLEOTIDE SEQUENCE</scope>
    <source>
        <strain evidence="6">22-338</strain>
    </source>
</reference>
<reference evidence="6" key="2">
    <citation type="submission" date="2022-08" db="EMBL/GenBank/DDBJ databases">
        <authorList>
            <person name="Iruegas-Bocardo F."/>
            <person name="Weisberg A.J."/>
            <person name="Riutta E.R."/>
            <person name="Kilday K."/>
            <person name="Bonkowski J.C."/>
            <person name="Creswell T."/>
            <person name="Daughtrey M.L."/>
            <person name="Rane K."/>
            <person name="Grunwald N.J."/>
            <person name="Chang J.H."/>
            <person name="Putnam M.L."/>
        </authorList>
    </citation>
    <scope>NUCLEOTIDE SEQUENCE</scope>
    <source>
        <strain evidence="6">22-338</strain>
    </source>
</reference>
<evidence type="ECO:0000256" key="3">
    <source>
        <dbReference type="ARBA" id="ARBA00023163"/>
    </source>
</evidence>
<keyword evidence="3" id="KW-0804">Transcription</keyword>
<evidence type="ECO:0000313" key="7">
    <source>
        <dbReference type="Proteomes" id="UP001140230"/>
    </source>
</evidence>
<dbReference type="InterPro" id="IPR039536">
    <property type="entry name" value="TetR_C_Proteobacteria"/>
</dbReference>
<dbReference type="InterPro" id="IPR050109">
    <property type="entry name" value="HTH-type_TetR-like_transc_reg"/>
</dbReference>
<gene>
    <name evidence="6" type="ORF">NY667_04635</name>
</gene>
<dbReference type="PRINTS" id="PR00455">
    <property type="entry name" value="HTHTETR"/>
</dbReference>
<keyword evidence="2 4" id="KW-0238">DNA-binding</keyword>
<dbReference type="PROSITE" id="PS01081">
    <property type="entry name" value="HTH_TETR_1"/>
    <property type="match status" value="1"/>
</dbReference>
<dbReference type="Gene3D" id="1.10.357.10">
    <property type="entry name" value="Tetracycline Repressor, domain 2"/>
    <property type="match status" value="1"/>
</dbReference>
<dbReference type="Gene3D" id="1.10.10.60">
    <property type="entry name" value="Homeodomain-like"/>
    <property type="match status" value="1"/>
</dbReference>
<dbReference type="Pfam" id="PF14246">
    <property type="entry name" value="TetR_C_7"/>
    <property type="match status" value="1"/>
</dbReference>
<evidence type="ECO:0000256" key="4">
    <source>
        <dbReference type="PROSITE-ProRule" id="PRU00335"/>
    </source>
</evidence>
<feature type="DNA-binding region" description="H-T-H motif" evidence="4">
    <location>
        <begin position="42"/>
        <end position="61"/>
    </location>
</feature>
<dbReference type="Proteomes" id="UP001140230">
    <property type="component" value="Unassembled WGS sequence"/>
</dbReference>
<sequence>MDIPAPEAHARMRGRPKDAEKTAAVLSAACQHFSIFGFDGTTMDDVANAAEVAKATVYSHFESKSELFIAALDALHGQMPSPEDVVAGPSEDVPTHLRAIARRLLKVALSRPALGICRMLILPTESAPALVQQIWVSTVARYRNAIQAVLCEAERRRQLRLTDPERAVSHFISLATGDLAMNMLLTSRRPMAAMDEDAHVEAAVSLFLAGYGEPEGKGRQSARGS</sequence>
<dbReference type="GO" id="GO:0003700">
    <property type="term" value="F:DNA-binding transcription factor activity"/>
    <property type="evidence" value="ECO:0007669"/>
    <property type="project" value="TreeGrafter"/>
</dbReference>
<dbReference type="InterPro" id="IPR001647">
    <property type="entry name" value="HTH_TetR"/>
</dbReference>
<accession>A0A9X3YZ02</accession>
<dbReference type="GO" id="GO:0000976">
    <property type="term" value="F:transcription cis-regulatory region binding"/>
    <property type="evidence" value="ECO:0007669"/>
    <property type="project" value="TreeGrafter"/>
</dbReference>